<organism evidence="3 4">
    <name type="scientific">Actinacidiphila acididurans</name>
    <dbReference type="NCBI Taxonomy" id="2784346"/>
    <lineage>
        <taxon>Bacteria</taxon>
        <taxon>Bacillati</taxon>
        <taxon>Actinomycetota</taxon>
        <taxon>Actinomycetes</taxon>
        <taxon>Kitasatosporales</taxon>
        <taxon>Streptomycetaceae</taxon>
        <taxon>Actinacidiphila</taxon>
    </lineage>
</organism>
<gene>
    <name evidence="3" type="ORF">ITX44_27325</name>
</gene>
<evidence type="ECO:0000256" key="1">
    <source>
        <dbReference type="SAM" id="MobiDB-lite"/>
    </source>
</evidence>
<feature type="region of interest" description="Disordered" evidence="1">
    <location>
        <begin position="92"/>
        <end position="154"/>
    </location>
</feature>
<dbReference type="Proteomes" id="UP000749040">
    <property type="component" value="Unassembled WGS sequence"/>
</dbReference>
<dbReference type="RefSeq" id="WP_265934314.1">
    <property type="nucleotide sequence ID" value="NZ_JADKYB010000016.1"/>
</dbReference>
<dbReference type="InterPro" id="IPR007138">
    <property type="entry name" value="ABM_dom"/>
</dbReference>
<protein>
    <submittedName>
        <fullName evidence="3">Antibiotic biosynthesis monooxygenase</fullName>
    </submittedName>
</protein>
<dbReference type="Pfam" id="PF03992">
    <property type="entry name" value="ABM"/>
    <property type="match status" value="1"/>
</dbReference>
<dbReference type="InterPro" id="IPR011008">
    <property type="entry name" value="Dimeric_a/b-barrel"/>
</dbReference>
<dbReference type="EMBL" id="JADKYB010000016">
    <property type="protein sequence ID" value="MBM9508200.1"/>
    <property type="molecule type" value="Genomic_DNA"/>
</dbReference>
<sequence>MRVREGRAADFEQAWRAAAVVAGRYPGAGPQTMLRDPNAPLCYTITADWASREDLTRYQDSGDREALSAVLEELRESAAKSLYEVVAQVPPAAPAAGPASVPAPAPAQAPVPGPSPVPKPVTTPEPVPAPKPVPVPVPTSAPTPVPTQEGPAPS</sequence>
<accession>A0ABS2TXX9</accession>
<name>A0ABS2TXX9_9ACTN</name>
<keyword evidence="3" id="KW-0503">Monooxygenase</keyword>
<keyword evidence="3" id="KW-0560">Oxidoreductase</keyword>
<feature type="domain" description="ABM" evidence="2">
    <location>
        <begin position="1"/>
        <end position="64"/>
    </location>
</feature>
<evidence type="ECO:0000313" key="3">
    <source>
        <dbReference type="EMBL" id="MBM9508200.1"/>
    </source>
</evidence>
<evidence type="ECO:0000313" key="4">
    <source>
        <dbReference type="Proteomes" id="UP000749040"/>
    </source>
</evidence>
<reference evidence="3 4" key="1">
    <citation type="submission" date="2021-01" db="EMBL/GenBank/DDBJ databases">
        <title>Streptomyces acididurans sp. nov., isolated from a peat swamp forest soil.</title>
        <authorList>
            <person name="Chantavorakit T."/>
            <person name="Duangmal K."/>
        </authorList>
    </citation>
    <scope>NUCLEOTIDE SEQUENCE [LARGE SCALE GENOMIC DNA]</scope>
    <source>
        <strain evidence="3 4">KK5PA1</strain>
    </source>
</reference>
<evidence type="ECO:0000259" key="2">
    <source>
        <dbReference type="Pfam" id="PF03992"/>
    </source>
</evidence>
<comment type="caution">
    <text evidence="3">The sequence shown here is derived from an EMBL/GenBank/DDBJ whole genome shotgun (WGS) entry which is preliminary data.</text>
</comment>
<proteinExistence type="predicted"/>
<dbReference type="GO" id="GO:0004497">
    <property type="term" value="F:monooxygenase activity"/>
    <property type="evidence" value="ECO:0007669"/>
    <property type="project" value="UniProtKB-KW"/>
</dbReference>
<feature type="compositionally biased region" description="Pro residues" evidence="1">
    <location>
        <begin position="101"/>
        <end position="145"/>
    </location>
</feature>
<dbReference type="SUPFAM" id="SSF54909">
    <property type="entry name" value="Dimeric alpha+beta barrel"/>
    <property type="match status" value="1"/>
</dbReference>
<keyword evidence="4" id="KW-1185">Reference proteome</keyword>
<dbReference type="Gene3D" id="3.30.70.100">
    <property type="match status" value="1"/>
</dbReference>